<organism evidence="1 2">
    <name type="scientific">Zymoseptoria tritici (strain ST99CH_3D7)</name>
    <dbReference type="NCBI Taxonomy" id="1276538"/>
    <lineage>
        <taxon>Eukaryota</taxon>
        <taxon>Fungi</taxon>
        <taxon>Dikarya</taxon>
        <taxon>Ascomycota</taxon>
        <taxon>Pezizomycotina</taxon>
        <taxon>Dothideomycetes</taxon>
        <taxon>Dothideomycetidae</taxon>
        <taxon>Mycosphaerellales</taxon>
        <taxon>Mycosphaerellaceae</taxon>
        <taxon>Zymoseptoria</taxon>
    </lineage>
</organism>
<name>A0A1X7S1N6_ZYMT9</name>
<proteinExistence type="predicted"/>
<dbReference type="EMBL" id="LT853699">
    <property type="protein sequence ID" value="SMQ53596.1"/>
    <property type="molecule type" value="Genomic_DNA"/>
</dbReference>
<protein>
    <submittedName>
        <fullName evidence="1">Uncharacterized protein</fullName>
    </submittedName>
</protein>
<accession>A0A1X7S1N6</accession>
<evidence type="ECO:0000313" key="2">
    <source>
        <dbReference type="Proteomes" id="UP000215127"/>
    </source>
</evidence>
<dbReference type="AlphaFoldDB" id="A0A1X7S1N6"/>
<evidence type="ECO:0000313" key="1">
    <source>
        <dbReference type="EMBL" id="SMQ53596.1"/>
    </source>
</evidence>
<reference evidence="1 2" key="1">
    <citation type="submission" date="2016-06" db="EMBL/GenBank/DDBJ databases">
        <authorList>
            <person name="Kjaerup R.B."/>
            <person name="Dalgaard T.S."/>
            <person name="Juul-Madsen H.R."/>
        </authorList>
    </citation>
    <scope>NUCLEOTIDE SEQUENCE [LARGE SCALE GENOMIC DNA]</scope>
</reference>
<keyword evidence="2" id="KW-1185">Reference proteome</keyword>
<dbReference type="Proteomes" id="UP000215127">
    <property type="component" value="Chromosome 8"/>
</dbReference>
<sequence>MLALWLSDGIGGSWWTSALVQGANVSRQVESRMKRMVEANLGGMSAELATDDAAPDLQRNHARQYRHSIDDARIASVQR</sequence>
<gene>
    <name evidence="1" type="ORF">ZT3D7_G8750</name>
</gene>